<accession>A0A382XYK4</accession>
<organism evidence="1">
    <name type="scientific">marine metagenome</name>
    <dbReference type="NCBI Taxonomy" id="408172"/>
    <lineage>
        <taxon>unclassified sequences</taxon>
        <taxon>metagenomes</taxon>
        <taxon>ecological metagenomes</taxon>
    </lineage>
</organism>
<evidence type="ECO:0000313" key="1">
    <source>
        <dbReference type="EMBL" id="SVD76063.1"/>
    </source>
</evidence>
<feature type="non-terminal residue" evidence="1">
    <location>
        <position position="267"/>
    </location>
</feature>
<feature type="non-terminal residue" evidence="1">
    <location>
        <position position="1"/>
    </location>
</feature>
<protein>
    <submittedName>
        <fullName evidence="1">Uncharacterized protein</fullName>
    </submittedName>
</protein>
<dbReference type="EMBL" id="UINC01171480">
    <property type="protein sequence ID" value="SVD76063.1"/>
    <property type="molecule type" value="Genomic_DNA"/>
</dbReference>
<sequence length="267" mass="26453">ITSGSADLLGTTTVDAVNGTATFSNLYINQTGSSYTLTASSSGLASAVSTSFSVSAGAVSQILITTQPSEGPGADVFTTTPVISFKDANGNIASSSATVTASIKSGTGNSNAALIGTTSVSAVSGVAEFTDLGIDLAGTDYVLTFESSGFASVDSAAFDVTDPLPYQLLFLEEPYGGFNKNYPSAANKVRIADKLGVTVADATNEITLSIKSGTGTAGAALSGTTVVTASGGLATFNQVAVDSGGTNYQLMASSSGLVSATTSTFNI</sequence>
<dbReference type="AlphaFoldDB" id="A0A382XYK4"/>
<gene>
    <name evidence="1" type="ORF">METZ01_LOCUS428917</name>
</gene>
<name>A0A382XYK4_9ZZZZ</name>
<proteinExistence type="predicted"/>
<reference evidence="1" key="1">
    <citation type="submission" date="2018-05" db="EMBL/GenBank/DDBJ databases">
        <authorList>
            <person name="Lanie J.A."/>
            <person name="Ng W.-L."/>
            <person name="Kazmierczak K.M."/>
            <person name="Andrzejewski T.M."/>
            <person name="Davidsen T.M."/>
            <person name="Wayne K.J."/>
            <person name="Tettelin H."/>
            <person name="Glass J.I."/>
            <person name="Rusch D."/>
            <person name="Podicherti R."/>
            <person name="Tsui H.-C.T."/>
            <person name="Winkler M.E."/>
        </authorList>
    </citation>
    <scope>NUCLEOTIDE SEQUENCE</scope>
</reference>